<evidence type="ECO:0000313" key="5">
    <source>
        <dbReference type="EMBL" id="SUB33999.1"/>
    </source>
</evidence>
<evidence type="ECO:0000256" key="4">
    <source>
        <dbReference type="HAMAP-Rule" id="MF_00924"/>
    </source>
</evidence>
<comment type="subcellular location">
    <subcellularLocation>
        <location evidence="4">Cell outer membrane</location>
        <topology evidence="4">Lipid-anchor</topology>
    </subcellularLocation>
</comment>
<keyword evidence="4" id="KW-0564">Palmitate</keyword>
<dbReference type="Proteomes" id="UP000254280">
    <property type="component" value="Unassembled WGS sequence"/>
</dbReference>
<sequence>MKKWLFTAAILTTLTACSTSNESKQVANDTFERKGAEVPTFSTLSTGGLTVYGQDNTYQLPQMNSQRAPNVDIRPPENPLPIIGNSVAQFDGERALIAYPIAKESVYNLKQIERLLREQNINFTSTEGKIVTDWTSTGREDDIGDTQVRYQIEQVSSQTAAALFITILQMKRDDIVFTPNLADKQRYASERLNKLVGELNAAYTKQQRELNSTPVGTIQSALVTDMNGRTALALSSNFAQSWARLGEVLPRLGFEIEGDKPGRGYRELKYRPLDDDEWLRLSTAKPDLEKGDYAMQLTALGKQSAVVIADEDGNALSGSNAQAIYQALQNLLGK</sequence>
<name>A0A379B6V6_9PAST</name>
<organism evidence="5 6">
    <name type="scientific">[Pasteurella] mairii</name>
    <dbReference type="NCBI Taxonomy" id="757"/>
    <lineage>
        <taxon>Bacteria</taxon>
        <taxon>Pseudomonadati</taxon>
        <taxon>Pseudomonadota</taxon>
        <taxon>Gammaproteobacteria</taxon>
        <taxon>Pasteurellales</taxon>
        <taxon>Pasteurellaceae</taxon>
    </lineage>
</organism>
<proteinExistence type="inferred from homology"/>
<protein>
    <recommendedName>
        <fullName evidence="4">Outer membrane protein assembly factor BamC</fullName>
    </recommendedName>
</protein>
<accession>A0A379B6V6</accession>
<evidence type="ECO:0000256" key="1">
    <source>
        <dbReference type="ARBA" id="ARBA00022729"/>
    </source>
</evidence>
<comment type="function">
    <text evidence="4">Part of the outer membrane protein assembly complex, which is involved in assembly and insertion of beta-barrel proteins into the outer membrane.</text>
</comment>
<dbReference type="PROSITE" id="PS51257">
    <property type="entry name" value="PROKAR_LIPOPROTEIN"/>
    <property type="match status" value="1"/>
</dbReference>
<keyword evidence="6" id="KW-1185">Reference proteome</keyword>
<dbReference type="InterPro" id="IPR042268">
    <property type="entry name" value="BamC_C"/>
</dbReference>
<dbReference type="GO" id="GO:0043165">
    <property type="term" value="P:Gram-negative-bacterium-type cell outer membrane assembly"/>
    <property type="evidence" value="ECO:0007669"/>
    <property type="project" value="UniProtKB-UniRule"/>
</dbReference>
<dbReference type="GO" id="GO:0009279">
    <property type="term" value="C:cell outer membrane"/>
    <property type="evidence" value="ECO:0007669"/>
    <property type="project" value="UniProtKB-SubCell"/>
</dbReference>
<dbReference type="InterPro" id="IPR014524">
    <property type="entry name" value="BamC"/>
</dbReference>
<dbReference type="GO" id="GO:0051205">
    <property type="term" value="P:protein insertion into membrane"/>
    <property type="evidence" value="ECO:0007669"/>
    <property type="project" value="UniProtKB-UniRule"/>
</dbReference>
<evidence type="ECO:0000313" key="6">
    <source>
        <dbReference type="Proteomes" id="UP000254280"/>
    </source>
</evidence>
<dbReference type="AlphaFoldDB" id="A0A379B6V6"/>
<comment type="subunit">
    <text evidence="4">Part of the Bam complex.</text>
</comment>
<comment type="similarity">
    <text evidence="4">Belongs to the BamC family.</text>
</comment>
<dbReference type="Pfam" id="PF06804">
    <property type="entry name" value="Lipoprotein_18"/>
    <property type="match status" value="1"/>
</dbReference>
<dbReference type="EMBL" id="UGSS01000002">
    <property type="protein sequence ID" value="SUB33999.1"/>
    <property type="molecule type" value="Genomic_DNA"/>
</dbReference>
<dbReference type="InterPro" id="IPR010653">
    <property type="entry name" value="NlpB/DapX"/>
</dbReference>
<dbReference type="HAMAP" id="MF_00924">
    <property type="entry name" value="OM_assembly_BamC"/>
    <property type="match status" value="1"/>
</dbReference>
<keyword evidence="4 5" id="KW-0449">Lipoprotein</keyword>
<dbReference type="PIRSF" id="PIRSF026343">
    <property type="entry name" value="NlpB"/>
    <property type="match status" value="1"/>
</dbReference>
<dbReference type="OrthoDB" id="5686855at2"/>
<evidence type="ECO:0000256" key="2">
    <source>
        <dbReference type="ARBA" id="ARBA00023136"/>
    </source>
</evidence>
<dbReference type="Gene3D" id="3.30.310.170">
    <property type="entry name" value="Outer membrane protein assembly factor BamC"/>
    <property type="match status" value="1"/>
</dbReference>
<keyword evidence="2 4" id="KW-0472">Membrane</keyword>
<evidence type="ECO:0000256" key="3">
    <source>
        <dbReference type="ARBA" id="ARBA00023237"/>
    </source>
</evidence>
<reference evidence="5 6" key="1">
    <citation type="submission" date="2018-06" db="EMBL/GenBank/DDBJ databases">
        <authorList>
            <consortium name="Pathogen Informatics"/>
            <person name="Doyle S."/>
        </authorList>
    </citation>
    <scope>NUCLEOTIDE SEQUENCE [LARGE SCALE GENOMIC DNA]</scope>
    <source>
        <strain evidence="5 6">NCTC10699</strain>
    </source>
</reference>
<keyword evidence="1 4" id="KW-0732">Signal</keyword>
<gene>
    <name evidence="4" type="primary">bamC</name>
    <name evidence="5" type="ORF">NCTC10699_01639</name>
</gene>
<keyword evidence="3 4" id="KW-0998">Cell outer membrane</keyword>
<dbReference type="Gene3D" id="3.30.530.50">
    <property type="match status" value="1"/>
</dbReference>